<dbReference type="OrthoDB" id="623514at2"/>
<dbReference type="Proteomes" id="UP000269375">
    <property type="component" value="Unassembled WGS sequence"/>
</dbReference>
<feature type="region of interest" description="Disordered" evidence="1">
    <location>
        <begin position="112"/>
        <end position="134"/>
    </location>
</feature>
<evidence type="ECO:0000313" key="4">
    <source>
        <dbReference type="Proteomes" id="UP000269375"/>
    </source>
</evidence>
<dbReference type="EMBL" id="SOQW01000005">
    <property type="protein sequence ID" value="TDX90241.1"/>
    <property type="molecule type" value="Genomic_DNA"/>
</dbReference>
<reference evidence="3 5" key="2">
    <citation type="submission" date="2019-03" db="EMBL/GenBank/DDBJ databases">
        <title>Genomic Encyclopedia of Archaeal and Bacterial Type Strains, Phase II (KMG-II): from individual species to whole genera.</title>
        <authorList>
            <person name="Goeker M."/>
        </authorList>
    </citation>
    <scope>NUCLEOTIDE SEQUENCE [LARGE SCALE GENOMIC DNA]</scope>
    <source>
        <strain evidence="3 5">DSM 15235</strain>
    </source>
</reference>
<dbReference type="Pfam" id="PF14903">
    <property type="entry name" value="WG_beta_rep"/>
    <property type="match status" value="1"/>
</dbReference>
<evidence type="ECO:0000313" key="5">
    <source>
        <dbReference type="Proteomes" id="UP000295709"/>
    </source>
</evidence>
<evidence type="ECO:0000313" key="2">
    <source>
        <dbReference type="EMBL" id="ROI00773.1"/>
    </source>
</evidence>
<gene>
    <name evidence="3" type="ORF">BCF50_3431</name>
    <name evidence="2" type="ORF">EGI05_07840</name>
</gene>
<comment type="caution">
    <text evidence="2">The sequence shown here is derived from an EMBL/GenBank/DDBJ whole genome shotgun (WGS) entry which is preliminary data.</text>
</comment>
<dbReference type="InterPro" id="IPR032774">
    <property type="entry name" value="WG_beta_rep"/>
</dbReference>
<protein>
    <submittedName>
        <fullName evidence="3">WG repeat protein</fullName>
    </submittedName>
</protein>
<dbReference type="Proteomes" id="UP000295709">
    <property type="component" value="Unassembled WGS sequence"/>
</dbReference>
<name>A0A3N0W6Y4_9FLAO</name>
<keyword evidence="5" id="KW-1185">Reference proteome</keyword>
<organism evidence="2 4">
    <name type="scientific">Chryseobacterium daecheongense</name>
    <dbReference type="NCBI Taxonomy" id="192389"/>
    <lineage>
        <taxon>Bacteria</taxon>
        <taxon>Pseudomonadati</taxon>
        <taxon>Bacteroidota</taxon>
        <taxon>Flavobacteriia</taxon>
        <taxon>Flavobacteriales</taxon>
        <taxon>Weeksellaceae</taxon>
        <taxon>Chryseobacterium group</taxon>
        <taxon>Chryseobacterium</taxon>
    </lineage>
</organism>
<reference evidence="2 4" key="1">
    <citation type="submission" date="2018-11" db="EMBL/GenBank/DDBJ databases">
        <title>Proposal to divide the Flavobacteriaceae and reorganize its genera based on Amino Acid Identity values calculated from whole genome sequences.</title>
        <authorList>
            <person name="Nicholson A.C."/>
            <person name="Gulvik C.A."/>
            <person name="Whitney A.M."/>
            <person name="Humrighouse B.W."/>
            <person name="Bell M."/>
            <person name="Holmes B."/>
            <person name="Steigerwalt A."/>
            <person name="Villarma A."/>
            <person name="Sheth M."/>
            <person name="Batra D."/>
            <person name="Pryor J."/>
            <person name="Bernardet J.-F."/>
            <person name="Hugo C."/>
            <person name="Kampfer P."/>
            <person name="Newman J."/>
            <person name="Mcquiston J.R."/>
        </authorList>
    </citation>
    <scope>NUCLEOTIDE SEQUENCE [LARGE SCALE GENOMIC DNA]</scope>
    <source>
        <strain evidence="2 4">DSM 15235</strain>
    </source>
</reference>
<evidence type="ECO:0000313" key="3">
    <source>
        <dbReference type="EMBL" id="TDX90241.1"/>
    </source>
</evidence>
<accession>A0A3N0W6Y4</accession>
<dbReference type="RefSeq" id="WP_123262463.1">
    <property type="nucleotide sequence ID" value="NZ_RJTX01000001.1"/>
</dbReference>
<evidence type="ECO:0000256" key="1">
    <source>
        <dbReference type="SAM" id="MobiDB-lite"/>
    </source>
</evidence>
<proteinExistence type="predicted"/>
<sequence length="484" mass="56015">MKGFFNYLIKTLSVFCITAFSFCTGQTQENMKPVGILAGDEKKMYEILKECIAEKAINKSALHYFSECVIHDTSDKMTIGAYYYDENYYHENYYSPSSATYYASITFKKTQPEPDLPRGRGSVKTPSYGKPQEATAPPQFYLVVKDANDKRLYSSSYVLQKKSNQPFFTGNYYSESNFSKNVYNGNKVDKDLYPQNFDHAVFVNTFFIIASQKGKYGIQSSKKETMIPFEYESLQVFDNNFLAQKDSKFFLINSKNEKISQEMEKFPSLFEYSTTVNNIPQTKNIFLVKINGKQTFLDRNFNVLKPLVYDKIEYFNTKQLMLLATIDKKQVLVDYYSFKELTPRYDKITNLDNERLLIESNGKKGLADFTGKIILECLYDNIEIPLGSDYYTKPIKLLIEKDKKLALYANGQFLTKFEYDKISFRTNFLIVKKDNRYGTLDMNGNVLIACKYDSTQSNNTGTRLEFIKNGKAFEINENGEILKN</sequence>
<dbReference type="AlphaFoldDB" id="A0A3N0W6Y4"/>
<dbReference type="EMBL" id="RJTX01000001">
    <property type="protein sequence ID" value="ROI00773.1"/>
    <property type="molecule type" value="Genomic_DNA"/>
</dbReference>